<organism evidence="2">
    <name type="scientific">Melampsora larici-populina (strain 98AG31 / pathotype 3-4-7)</name>
    <name type="common">Poplar leaf rust fungus</name>
    <dbReference type="NCBI Taxonomy" id="747676"/>
    <lineage>
        <taxon>Eukaryota</taxon>
        <taxon>Fungi</taxon>
        <taxon>Dikarya</taxon>
        <taxon>Basidiomycota</taxon>
        <taxon>Pucciniomycotina</taxon>
        <taxon>Pucciniomycetes</taxon>
        <taxon>Pucciniales</taxon>
        <taxon>Melampsoraceae</taxon>
        <taxon>Melampsora</taxon>
    </lineage>
</organism>
<gene>
    <name evidence="1" type="ORF">MELLADRAFT_63443</name>
</gene>
<name>F4RMN3_MELLP</name>
<dbReference type="RefSeq" id="XP_007410381.1">
    <property type="nucleotide sequence ID" value="XM_007410319.1"/>
</dbReference>
<dbReference type="GO" id="GO:0032991">
    <property type="term" value="C:protein-containing complex"/>
    <property type="evidence" value="ECO:0007669"/>
    <property type="project" value="TreeGrafter"/>
</dbReference>
<dbReference type="SUPFAM" id="SSF53335">
    <property type="entry name" value="S-adenosyl-L-methionine-dependent methyltransferases"/>
    <property type="match status" value="1"/>
</dbReference>
<dbReference type="InterPro" id="IPR029063">
    <property type="entry name" value="SAM-dependent_MTases_sf"/>
</dbReference>
<dbReference type="EMBL" id="GL883109">
    <property type="protein sequence ID" value="EGG06143.1"/>
    <property type="molecule type" value="Genomic_DNA"/>
</dbReference>
<keyword evidence="2" id="KW-1185">Reference proteome</keyword>
<dbReference type="GO" id="GO:0005829">
    <property type="term" value="C:cytosol"/>
    <property type="evidence" value="ECO:0007669"/>
    <property type="project" value="TreeGrafter"/>
</dbReference>
<accession>F4RMN3</accession>
<dbReference type="HOGENOM" id="CLU_061628_0_0_1"/>
<reference evidence="2" key="1">
    <citation type="journal article" date="2011" name="Proc. Natl. Acad. Sci. U.S.A.">
        <title>Obligate biotrophy features unraveled by the genomic analysis of rust fungi.</title>
        <authorList>
            <person name="Duplessis S."/>
            <person name="Cuomo C.A."/>
            <person name="Lin Y.-C."/>
            <person name="Aerts A."/>
            <person name="Tisserant E."/>
            <person name="Veneault-Fourrey C."/>
            <person name="Joly D.L."/>
            <person name="Hacquard S."/>
            <person name="Amselem J."/>
            <person name="Cantarel B.L."/>
            <person name="Chiu R."/>
            <person name="Coutinho P.M."/>
            <person name="Feau N."/>
            <person name="Field M."/>
            <person name="Frey P."/>
            <person name="Gelhaye E."/>
            <person name="Goldberg J."/>
            <person name="Grabherr M.G."/>
            <person name="Kodira C.D."/>
            <person name="Kohler A."/>
            <person name="Kuees U."/>
            <person name="Lindquist E.A."/>
            <person name="Lucas S.M."/>
            <person name="Mago R."/>
            <person name="Mauceli E."/>
            <person name="Morin E."/>
            <person name="Murat C."/>
            <person name="Pangilinan J.L."/>
            <person name="Park R."/>
            <person name="Pearson M."/>
            <person name="Quesneville H."/>
            <person name="Rouhier N."/>
            <person name="Sakthikumar S."/>
            <person name="Salamov A.A."/>
            <person name="Schmutz J."/>
            <person name="Selles B."/>
            <person name="Shapiro H."/>
            <person name="Tanguay P."/>
            <person name="Tuskan G.A."/>
            <person name="Henrissat B."/>
            <person name="Van de Peer Y."/>
            <person name="Rouze P."/>
            <person name="Ellis J.G."/>
            <person name="Dodds P.N."/>
            <person name="Schein J.E."/>
            <person name="Zhong S."/>
            <person name="Hamelin R.C."/>
            <person name="Grigoriev I.V."/>
            <person name="Szabo L.J."/>
            <person name="Martin F."/>
        </authorList>
    </citation>
    <scope>NUCLEOTIDE SEQUENCE [LARGE SCALE GENOMIC DNA]</scope>
    <source>
        <strain evidence="2">98AG31 / pathotype 3-4-7</strain>
    </source>
</reference>
<dbReference type="GeneID" id="18930094"/>
<dbReference type="AlphaFoldDB" id="F4RMN3"/>
<sequence>MSEPQEAGDVPPILTLDRRLWIEVKDSDEEIFDIYSRLAGSTETSSGAPITSVGQKSGNGLGFLDSSSSVLEIELEIHQPKGVNSQNGSEVTLENFSSKKRGRSYKSKPKQRVLATRTITAQLHQDIYAINHRKGDTGSVVWRASVDFAELLWYDLLYPANRGIDELCDSLLNMNLLVSSLRILELGSGTGALAVLCNKMFPSDSQSSWTVSDQSSLLSTISRNLTLNKLTHVNEFQHPSQYQVEEIDWLEIEKDWMKINLKPDLDEIQSSYDLILAIDCLYNESLILPFLHTLDHIAKPQSSDGRSATLVLIVSQLRSEEVMRLFVESWIKLPFWKIFRVDLDGLRSDLKLDLSHPKYVVWFGWKVKSR</sequence>
<evidence type="ECO:0000313" key="1">
    <source>
        <dbReference type="EMBL" id="EGG06143.1"/>
    </source>
</evidence>
<dbReference type="GO" id="GO:0008757">
    <property type="term" value="F:S-adenosylmethionine-dependent methyltransferase activity"/>
    <property type="evidence" value="ECO:0007669"/>
    <property type="project" value="UniProtKB-ARBA"/>
</dbReference>
<dbReference type="Proteomes" id="UP000001072">
    <property type="component" value="Unassembled WGS sequence"/>
</dbReference>
<proteinExistence type="predicted"/>
<dbReference type="OrthoDB" id="2529286at2759"/>
<dbReference type="Pfam" id="PF10294">
    <property type="entry name" value="Methyltransf_16"/>
    <property type="match status" value="1"/>
</dbReference>
<protein>
    <submittedName>
        <fullName evidence="1">Uncharacterized protein</fullName>
    </submittedName>
</protein>
<dbReference type="InterPro" id="IPR019410">
    <property type="entry name" value="Methyltransf_16"/>
</dbReference>
<dbReference type="PANTHER" id="PTHR14614:SF109">
    <property type="entry name" value="RIBOSOMAL LYSINE N-METHYLTRANSFERASE 5"/>
    <property type="match status" value="1"/>
</dbReference>
<dbReference type="VEuPathDB" id="FungiDB:MELLADRAFT_63443"/>
<dbReference type="STRING" id="747676.F4RMN3"/>
<dbReference type="eggNOG" id="KOG1018">
    <property type="taxonomic scope" value="Eukaryota"/>
</dbReference>
<evidence type="ECO:0000313" key="2">
    <source>
        <dbReference type="Proteomes" id="UP000001072"/>
    </source>
</evidence>
<dbReference type="Gene3D" id="3.40.50.150">
    <property type="entry name" value="Vaccinia Virus protein VP39"/>
    <property type="match status" value="1"/>
</dbReference>
<dbReference type="KEGG" id="mlr:MELLADRAFT_63443"/>
<dbReference type="PANTHER" id="PTHR14614">
    <property type="entry name" value="HEPATOCELLULAR CARCINOMA-ASSOCIATED ANTIGEN"/>
    <property type="match status" value="1"/>
</dbReference>
<dbReference type="InParanoid" id="F4RMN3"/>